<dbReference type="Proteomes" id="UP000033052">
    <property type="component" value="Chromosome"/>
</dbReference>
<evidence type="ECO:0000313" key="1">
    <source>
        <dbReference type="EMBL" id="AKC63513.1"/>
    </source>
</evidence>
<protein>
    <submittedName>
        <fullName evidence="1">Uncharacterized protein</fullName>
    </submittedName>
</protein>
<proteinExistence type="predicted"/>
<dbReference type="RefSeq" id="WP_033060700.1">
    <property type="nucleotide sequence ID" value="NZ_CP009225.1"/>
</dbReference>
<accession>A0A7U4JQN5</accession>
<gene>
    <name evidence="1" type="ORF">CLSPO_c27930</name>
</gene>
<organism evidence="1 2">
    <name type="scientific">Clostridium sporogenes</name>
    <dbReference type="NCBI Taxonomy" id="1509"/>
    <lineage>
        <taxon>Bacteria</taxon>
        <taxon>Bacillati</taxon>
        <taxon>Bacillota</taxon>
        <taxon>Clostridia</taxon>
        <taxon>Eubacteriales</taxon>
        <taxon>Clostridiaceae</taxon>
        <taxon>Clostridium</taxon>
    </lineage>
</organism>
<dbReference type="AlphaFoldDB" id="A0A7U4JQN5"/>
<dbReference type="GeneID" id="92939432"/>
<name>A0A7U4JQN5_CLOSG</name>
<sequence length="505" mass="59815">MREVFKIDKNSKILIYGAVANGQKICNAFKGEGYNIVGFIDKRACEIKQVFGLPIWTLENIPKFKEVVVIITIKNVFEHCKIVRDLIDKGIHNIIYCPEVSKSIYDNESIKKMSSIYNKIINLKDEVNKKEITQLNLNFIPKTKEITLYEFKDYGLINKIENDMLIAYIPVEMIYTAQKIDEFDYNWEEKNILTLPHISLFEYFDGKNSLYKNQYMDFCIYTAKLNNINITEMWKENIIKSRHIVYTEMCKSLEMDNEFFINNAQVAVWNREYKYFNLNGGRHRVSFLCEKNYEVVPLKINAKYYNTYLNYEKLNNVINFIIKNKIDLVNTPIPHPYFYRFPARKTRYLNLIINTITRFISRNMLKEFGKIEFKNLSFLHIGYDDGALKRHFSKMGCDVIGYGECGEFESLLNNLFYVDNINYLHYDELKSYDIVYIGEEGTFIDDDLLKNILKNSQKYIFIESNKDDFTNIKRKVLSLQSECKYFVLKEFYTHNSNIELGVVLI</sequence>
<dbReference type="Gene3D" id="3.40.50.720">
    <property type="entry name" value="NAD(P)-binding Rossmann-like Domain"/>
    <property type="match status" value="1"/>
</dbReference>
<evidence type="ECO:0000313" key="2">
    <source>
        <dbReference type="Proteomes" id="UP000033052"/>
    </source>
</evidence>
<dbReference type="EMBL" id="CP009225">
    <property type="protein sequence ID" value="AKC63513.1"/>
    <property type="molecule type" value="Genomic_DNA"/>
</dbReference>
<reference evidence="1 2" key="1">
    <citation type="journal article" date="2015" name="PLoS ONE">
        <title>A universal mariner transposon system for forward genetic studies in the genus clostridium.</title>
        <authorList>
            <person name="Zhang Y."/>
            <person name="Grosse-Honebrink A."/>
            <person name="Minton N.P."/>
        </authorList>
    </citation>
    <scope>NUCLEOTIDE SEQUENCE [LARGE SCALE GENOMIC DNA]</scope>
    <source>
        <strain evidence="1 2">NCIMB 10696</strain>
    </source>
</reference>
<dbReference type="KEGG" id="cld:CLSPO_c27930"/>